<evidence type="ECO:0000256" key="3">
    <source>
        <dbReference type="ARBA" id="ARBA00012925"/>
    </source>
</evidence>
<dbReference type="Gene3D" id="3.40.1050.10">
    <property type="entry name" value="Carbonic anhydrase"/>
    <property type="match status" value="1"/>
</dbReference>
<accession>A0ABW5PAL3</accession>
<evidence type="ECO:0000256" key="4">
    <source>
        <dbReference type="ARBA" id="ARBA00022723"/>
    </source>
</evidence>
<comment type="similarity">
    <text evidence="2">Belongs to the beta-class carbonic anhydrase family.</text>
</comment>
<dbReference type="Proteomes" id="UP001597541">
    <property type="component" value="Unassembled WGS sequence"/>
</dbReference>
<dbReference type="EMBL" id="JBHUME010000005">
    <property type="protein sequence ID" value="MFD2612119.1"/>
    <property type="molecule type" value="Genomic_DNA"/>
</dbReference>
<protein>
    <recommendedName>
        <fullName evidence="3">carbonic anhydrase</fullName>
        <ecNumber evidence="3">4.2.1.1</ecNumber>
    </recommendedName>
</protein>
<dbReference type="PANTHER" id="PTHR43175:SF3">
    <property type="entry name" value="CARBON DISULFIDE HYDROLASE"/>
    <property type="match status" value="1"/>
</dbReference>
<sequence>MPNLDLILQHNEAFVEKKEYETFLTDKFPDKKIVILTCMDTRLVELLPKAMNLRNGDAKFIKTAGAIITHPFGSIMRSILVAIHALQASEVFVVGHHECGMVGLNSQQIVENIKQSGVKQETLDTLSHSGIDVPKWLKGFNSVREGVEQSVDIVRKHPLMPPGSLVHGLIIDPRTGKLELVDDGHTYNSMQG</sequence>
<comment type="cofactor">
    <cofactor evidence="1">
        <name>Zn(2+)</name>
        <dbReference type="ChEBI" id="CHEBI:29105"/>
    </cofactor>
</comment>
<evidence type="ECO:0000256" key="2">
    <source>
        <dbReference type="ARBA" id="ARBA00006217"/>
    </source>
</evidence>
<organism evidence="7 8">
    <name type="scientific">Paenibacillus gansuensis</name>
    <dbReference type="NCBI Taxonomy" id="306542"/>
    <lineage>
        <taxon>Bacteria</taxon>
        <taxon>Bacillati</taxon>
        <taxon>Bacillota</taxon>
        <taxon>Bacilli</taxon>
        <taxon>Bacillales</taxon>
        <taxon>Paenibacillaceae</taxon>
        <taxon>Paenibacillus</taxon>
    </lineage>
</organism>
<evidence type="ECO:0000256" key="1">
    <source>
        <dbReference type="ARBA" id="ARBA00001947"/>
    </source>
</evidence>
<dbReference type="InterPro" id="IPR001765">
    <property type="entry name" value="Carbonic_anhydrase"/>
</dbReference>
<keyword evidence="8" id="KW-1185">Reference proteome</keyword>
<dbReference type="SMART" id="SM00947">
    <property type="entry name" value="Pro_CA"/>
    <property type="match status" value="1"/>
</dbReference>
<evidence type="ECO:0000256" key="6">
    <source>
        <dbReference type="ARBA" id="ARBA00048348"/>
    </source>
</evidence>
<name>A0ABW5PAL3_9BACL</name>
<keyword evidence="4" id="KW-0479">Metal-binding</keyword>
<reference evidence="8" key="1">
    <citation type="journal article" date="2019" name="Int. J. Syst. Evol. Microbiol.">
        <title>The Global Catalogue of Microorganisms (GCM) 10K type strain sequencing project: providing services to taxonomists for standard genome sequencing and annotation.</title>
        <authorList>
            <consortium name="The Broad Institute Genomics Platform"/>
            <consortium name="The Broad Institute Genome Sequencing Center for Infectious Disease"/>
            <person name="Wu L."/>
            <person name="Ma J."/>
        </authorList>
    </citation>
    <scope>NUCLEOTIDE SEQUENCE [LARGE SCALE GENOMIC DNA]</scope>
    <source>
        <strain evidence="8">KCTC 3950</strain>
    </source>
</reference>
<proteinExistence type="inferred from homology"/>
<keyword evidence="5" id="KW-0862">Zinc</keyword>
<evidence type="ECO:0000256" key="5">
    <source>
        <dbReference type="ARBA" id="ARBA00022833"/>
    </source>
</evidence>
<gene>
    <name evidence="7" type="ORF">ACFSUF_06715</name>
</gene>
<dbReference type="PANTHER" id="PTHR43175">
    <property type="entry name" value="CARBONIC ANHYDRASE"/>
    <property type="match status" value="1"/>
</dbReference>
<dbReference type="InterPro" id="IPR036874">
    <property type="entry name" value="Carbonic_anhydrase_sf"/>
</dbReference>
<dbReference type="EC" id="4.2.1.1" evidence="3"/>
<dbReference type="SUPFAM" id="SSF53056">
    <property type="entry name" value="beta-carbonic anhydrase, cab"/>
    <property type="match status" value="1"/>
</dbReference>
<dbReference type="RefSeq" id="WP_377601365.1">
    <property type="nucleotide sequence ID" value="NZ_JBHUME010000005.1"/>
</dbReference>
<comment type="catalytic activity">
    <reaction evidence="6">
        <text>hydrogencarbonate + H(+) = CO2 + H2O</text>
        <dbReference type="Rhea" id="RHEA:10748"/>
        <dbReference type="ChEBI" id="CHEBI:15377"/>
        <dbReference type="ChEBI" id="CHEBI:15378"/>
        <dbReference type="ChEBI" id="CHEBI:16526"/>
        <dbReference type="ChEBI" id="CHEBI:17544"/>
        <dbReference type="EC" id="4.2.1.1"/>
    </reaction>
</comment>
<evidence type="ECO:0000313" key="8">
    <source>
        <dbReference type="Proteomes" id="UP001597541"/>
    </source>
</evidence>
<dbReference type="CDD" id="cd03379">
    <property type="entry name" value="beta_CA_cladeD"/>
    <property type="match status" value="1"/>
</dbReference>
<evidence type="ECO:0000313" key="7">
    <source>
        <dbReference type="EMBL" id="MFD2612119.1"/>
    </source>
</evidence>
<dbReference type="Pfam" id="PF00484">
    <property type="entry name" value="Pro_CA"/>
    <property type="match status" value="1"/>
</dbReference>
<comment type="caution">
    <text evidence="7">The sequence shown here is derived from an EMBL/GenBank/DDBJ whole genome shotgun (WGS) entry which is preliminary data.</text>
</comment>